<dbReference type="PROSITE" id="PS51257">
    <property type="entry name" value="PROKAR_LIPOPROTEIN"/>
    <property type="match status" value="1"/>
</dbReference>
<sequence>MLEQNSRWRMILVLSLIMLGLSGCASKTPTGVISDASIGDVAGAMLGNSKSMEAATSTGTDGSTVIRKCVDEQKNQ</sequence>
<accession>E6WY60</accession>
<proteinExistence type="predicted"/>
<organism evidence="1 2">
    <name type="scientific">Nitratifractor salsuginis (strain DSM 16511 / JCM 12458 / E9I37-1)</name>
    <dbReference type="NCBI Taxonomy" id="749222"/>
    <lineage>
        <taxon>Bacteria</taxon>
        <taxon>Pseudomonadati</taxon>
        <taxon>Campylobacterota</taxon>
        <taxon>Epsilonproteobacteria</taxon>
        <taxon>Campylobacterales</taxon>
        <taxon>Sulfurovaceae</taxon>
        <taxon>Nitratifractor</taxon>
    </lineage>
</organism>
<dbReference type="KEGG" id="nsa:Nitsa_0034"/>
<dbReference type="Proteomes" id="UP000008633">
    <property type="component" value="Chromosome"/>
</dbReference>
<evidence type="ECO:0000313" key="2">
    <source>
        <dbReference type="Proteomes" id="UP000008633"/>
    </source>
</evidence>
<reference evidence="1 2" key="1">
    <citation type="journal article" date="2011" name="Stand. Genomic Sci.">
        <title>Complete genome sequence of Nitratifractor salsuginis type strain (E9I37-1).</title>
        <authorList>
            <person name="Anderson I."/>
            <person name="Sikorski J."/>
            <person name="Zeytun A."/>
            <person name="Nolan M."/>
            <person name="Lapidus A."/>
            <person name="Lucas S."/>
            <person name="Hammon N."/>
            <person name="Deshpande S."/>
            <person name="Cheng J.F."/>
            <person name="Tapia R."/>
            <person name="Han C."/>
            <person name="Goodwin L."/>
            <person name="Pitluck S."/>
            <person name="Liolios K."/>
            <person name="Pagani I."/>
            <person name="Ivanova N."/>
            <person name="Huntemann M."/>
            <person name="Mavromatis K."/>
            <person name="Ovchinikova G."/>
            <person name="Pati A."/>
            <person name="Chen A."/>
            <person name="Palaniappan K."/>
            <person name="Land M."/>
            <person name="Hauser L."/>
            <person name="Brambilla E.M."/>
            <person name="Ngatchou-Djao O.D."/>
            <person name="Rohde M."/>
            <person name="Tindall B.J."/>
            <person name="Goker M."/>
            <person name="Detter J.C."/>
            <person name="Woyke T."/>
            <person name="Bristow J."/>
            <person name="Eisen J.A."/>
            <person name="Markowitz V."/>
            <person name="Hugenholtz P."/>
            <person name="Klenk H.P."/>
            <person name="Kyrpides N.C."/>
        </authorList>
    </citation>
    <scope>NUCLEOTIDE SEQUENCE [LARGE SCALE GENOMIC DNA]</scope>
    <source>
        <strain evidence="2">DSM 16511 / JCM 12458 / E9I37-1</strain>
    </source>
</reference>
<keyword evidence="2" id="KW-1185">Reference proteome</keyword>
<dbReference type="AlphaFoldDB" id="E6WY60"/>
<gene>
    <name evidence="1" type="ordered locus">Nitsa_0034</name>
</gene>
<reference evidence="2" key="2">
    <citation type="submission" date="2011-01" db="EMBL/GenBank/DDBJ databases">
        <title>The complete genome of Nitratifractor salsuginis DSM 16511.</title>
        <authorList>
            <consortium name="US DOE Joint Genome Institute (JGI-PGF)"/>
            <person name="Lucas S."/>
            <person name="Copeland A."/>
            <person name="Lapidus A."/>
            <person name="Bruce D."/>
            <person name="Goodwin L."/>
            <person name="Pitluck S."/>
            <person name="Kyrpides N."/>
            <person name="Mavromatis K."/>
            <person name="Ivanova N."/>
            <person name="Mikhailova N."/>
            <person name="Zeytun A."/>
            <person name="Detter J.C."/>
            <person name="Tapia R."/>
            <person name="Han C."/>
            <person name="Land M."/>
            <person name="Hauser L."/>
            <person name="Markowitz V."/>
            <person name="Cheng J.-F."/>
            <person name="Hugenholtz P."/>
            <person name="Woyke T."/>
            <person name="Wu D."/>
            <person name="Tindall B."/>
            <person name="Schuetze A."/>
            <person name="Brambilla E."/>
            <person name="Klenk H.-P."/>
            <person name="Eisen J.A."/>
        </authorList>
    </citation>
    <scope>NUCLEOTIDE SEQUENCE [LARGE SCALE GENOMIC DNA]</scope>
    <source>
        <strain evidence="2">DSM 16511 / JCM 12458 / E9I37-1</strain>
    </source>
</reference>
<dbReference type="HOGENOM" id="CLU_2650791_0_0_7"/>
<evidence type="ECO:0008006" key="3">
    <source>
        <dbReference type="Google" id="ProtNLM"/>
    </source>
</evidence>
<evidence type="ECO:0000313" key="1">
    <source>
        <dbReference type="EMBL" id="ADV45308.1"/>
    </source>
</evidence>
<dbReference type="EMBL" id="CP002452">
    <property type="protein sequence ID" value="ADV45308.1"/>
    <property type="molecule type" value="Genomic_DNA"/>
</dbReference>
<name>E6WY60_NITSE</name>
<protein>
    <recommendedName>
        <fullName evidence="3">Lipoprotein</fullName>
    </recommendedName>
</protein>